<evidence type="ECO:0000313" key="2">
    <source>
        <dbReference type="EMBL" id="GES95497.1"/>
    </source>
</evidence>
<keyword evidence="1" id="KW-0472">Membrane</keyword>
<dbReference type="Proteomes" id="UP000615446">
    <property type="component" value="Unassembled WGS sequence"/>
</dbReference>
<evidence type="ECO:0000313" key="3">
    <source>
        <dbReference type="Proteomes" id="UP000615446"/>
    </source>
</evidence>
<feature type="transmembrane region" description="Helical" evidence="1">
    <location>
        <begin position="20"/>
        <end position="39"/>
    </location>
</feature>
<protein>
    <submittedName>
        <fullName evidence="2">Uncharacterized protein</fullName>
    </submittedName>
</protein>
<keyword evidence="1" id="KW-1133">Transmembrane helix</keyword>
<evidence type="ECO:0000256" key="1">
    <source>
        <dbReference type="SAM" id="Phobius"/>
    </source>
</evidence>
<organism evidence="2 3">
    <name type="scientific">Rhizophagus clarus</name>
    <dbReference type="NCBI Taxonomy" id="94130"/>
    <lineage>
        <taxon>Eukaryota</taxon>
        <taxon>Fungi</taxon>
        <taxon>Fungi incertae sedis</taxon>
        <taxon>Mucoromycota</taxon>
        <taxon>Glomeromycotina</taxon>
        <taxon>Glomeromycetes</taxon>
        <taxon>Glomerales</taxon>
        <taxon>Glomeraceae</taxon>
        <taxon>Rhizophagus</taxon>
    </lineage>
</organism>
<gene>
    <name evidence="2" type="ORF">RCL2_002216300</name>
</gene>
<keyword evidence="1" id="KW-0812">Transmembrane</keyword>
<dbReference type="AlphaFoldDB" id="A0A8H3QXV8"/>
<name>A0A8H3QXV8_9GLOM</name>
<reference evidence="2" key="1">
    <citation type="submission" date="2019-10" db="EMBL/GenBank/DDBJ databases">
        <title>Conservation and host-specific expression of non-tandemly repeated heterogenous ribosome RNA gene in arbuscular mycorrhizal fungi.</title>
        <authorList>
            <person name="Maeda T."/>
            <person name="Kobayashi Y."/>
            <person name="Nakagawa T."/>
            <person name="Ezawa T."/>
            <person name="Yamaguchi K."/>
            <person name="Bino T."/>
            <person name="Nishimoto Y."/>
            <person name="Shigenobu S."/>
            <person name="Kawaguchi M."/>
        </authorList>
    </citation>
    <scope>NUCLEOTIDE SEQUENCE</scope>
    <source>
        <strain evidence="2">HR1</strain>
    </source>
</reference>
<proteinExistence type="predicted"/>
<accession>A0A8H3QXV8</accession>
<comment type="caution">
    <text evidence="2">The sequence shown here is derived from an EMBL/GenBank/DDBJ whole genome shotgun (WGS) entry which is preliminary data.</text>
</comment>
<sequence length="67" mass="8296">MQNHPLHWEPQPETHVASVARWPFLLYIFSFAFINKAYFQNTCKTCEYEYLDEYLVETKFYDFKYSR</sequence>
<dbReference type="EMBL" id="BLAL01000242">
    <property type="protein sequence ID" value="GES95497.1"/>
    <property type="molecule type" value="Genomic_DNA"/>
</dbReference>